<dbReference type="PANTHER" id="PTHR43252:SF6">
    <property type="entry name" value="NEGATIVE TRANSCRIPTION REGULATOR PADR"/>
    <property type="match status" value="1"/>
</dbReference>
<proteinExistence type="predicted"/>
<protein>
    <submittedName>
        <fullName evidence="3">Transcriptional regulator</fullName>
    </submittedName>
</protein>
<dbReference type="EMBL" id="AYYP01000068">
    <property type="protein sequence ID" value="KRM63202.1"/>
    <property type="molecule type" value="Genomic_DNA"/>
</dbReference>
<dbReference type="PANTHER" id="PTHR43252">
    <property type="entry name" value="TRANSCRIPTIONAL REGULATOR YQJI"/>
    <property type="match status" value="1"/>
</dbReference>
<accession>A0A0R2A9K6</accession>
<dbReference type="InterPro" id="IPR018309">
    <property type="entry name" value="Tscrpt_reg_PadR_C"/>
</dbReference>
<organism evidence="3 4">
    <name type="scientific">Ligilactobacillus agilis DSM 20509</name>
    <dbReference type="NCBI Taxonomy" id="1423718"/>
    <lineage>
        <taxon>Bacteria</taxon>
        <taxon>Bacillati</taxon>
        <taxon>Bacillota</taxon>
        <taxon>Bacilli</taxon>
        <taxon>Lactobacillales</taxon>
        <taxon>Lactobacillaceae</taxon>
        <taxon>Ligilactobacillus</taxon>
    </lineage>
</organism>
<dbReference type="GeneID" id="75138270"/>
<gene>
    <name evidence="3" type="ORF">FC14_GL000799</name>
</gene>
<dbReference type="Pfam" id="PF03551">
    <property type="entry name" value="PadR"/>
    <property type="match status" value="1"/>
</dbReference>
<comment type="caution">
    <text evidence="3">The sequence shown here is derived from an EMBL/GenBank/DDBJ whole genome shotgun (WGS) entry which is preliminary data.</text>
</comment>
<dbReference type="InterPro" id="IPR036388">
    <property type="entry name" value="WH-like_DNA-bd_sf"/>
</dbReference>
<feature type="domain" description="Transcription regulator PadR C-terminal" evidence="2">
    <location>
        <begin position="96"/>
        <end position="172"/>
    </location>
</feature>
<dbReference type="Proteomes" id="UP000051008">
    <property type="component" value="Unassembled WGS sequence"/>
</dbReference>
<dbReference type="Gene3D" id="6.10.140.190">
    <property type="match status" value="1"/>
</dbReference>
<evidence type="ECO:0000259" key="1">
    <source>
        <dbReference type="Pfam" id="PF03551"/>
    </source>
</evidence>
<dbReference type="AlphaFoldDB" id="A0A0R2A9K6"/>
<evidence type="ECO:0000259" key="2">
    <source>
        <dbReference type="Pfam" id="PF10400"/>
    </source>
</evidence>
<evidence type="ECO:0000313" key="3">
    <source>
        <dbReference type="EMBL" id="KRM63202.1"/>
    </source>
</evidence>
<reference evidence="3 4" key="1">
    <citation type="journal article" date="2015" name="Genome Announc.">
        <title>Expanding the biotechnology potential of lactobacilli through comparative genomics of 213 strains and associated genera.</title>
        <authorList>
            <person name="Sun Z."/>
            <person name="Harris H.M."/>
            <person name="McCann A."/>
            <person name="Guo C."/>
            <person name="Argimon S."/>
            <person name="Zhang W."/>
            <person name="Yang X."/>
            <person name="Jeffery I.B."/>
            <person name="Cooney J.C."/>
            <person name="Kagawa T.F."/>
            <person name="Liu W."/>
            <person name="Song Y."/>
            <person name="Salvetti E."/>
            <person name="Wrobel A."/>
            <person name="Rasinkangas P."/>
            <person name="Parkhill J."/>
            <person name="Rea M.C."/>
            <person name="O'Sullivan O."/>
            <person name="Ritari J."/>
            <person name="Douillard F.P."/>
            <person name="Paul Ross R."/>
            <person name="Yang R."/>
            <person name="Briner A.E."/>
            <person name="Felis G.E."/>
            <person name="de Vos W.M."/>
            <person name="Barrangou R."/>
            <person name="Klaenhammer T.R."/>
            <person name="Caufield P.W."/>
            <person name="Cui Y."/>
            <person name="Zhang H."/>
            <person name="O'Toole P.W."/>
        </authorList>
    </citation>
    <scope>NUCLEOTIDE SEQUENCE [LARGE SCALE GENOMIC DNA]</scope>
    <source>
        <strain evidence="3 4">DSM 20509</strain>
    </source>
</reference>
<keyword evidence="4" id="KW-1185">Reference proteome</keyword>
<dbReference type="InterPro" id="IPR005149">
    <property type="entry name" value="Tscrpt_reg_PadR_N"/>
</dbReference>
<dbReference type="Pfam" id="PF10400">
    <property type="entry name" value="Vir_act_alpha_C"/>
    <property type="match status" value="1"/>
</dbReference>
<name>A0A0R2A9K6_9LACO</name>
<feature type="domain" description="Transcription regulator PadR N-terminal" evidence="1">
    <location>
        <begin position="11"/>
        <end position="81"/>
    </location>
</feature>
<dbReference type="RefSeq" id="WP_056977454.1">
    <property type="nucleotide sequence ID" value="NZ_AYYP01000068.1"/>
</dbReference>
<dbReference type="InterPro" id="IPR036390">
    <property type="entry name" value="WH_DNA-bd_sf"/>
</dbReference>
<dbReference type="Gene3D" id="1.10.10.10">
    <property type="entry name" value="Winged helix-like DNA-binding domain superfamily/Winged helix DNA-binding domain"/>
    <property type="match status" value="1"/>
</dbReference>
<dbReference type="PATRIC" id="fig|1423718.3.peg.833"/>
<sequence>MPQKRILPYVILGILEKGDATGKQITDEFKYEIGEFWKSSHSQIYPELKHMLTDGWIDSYQKEDNDKEIYYRPTNLGKEIIADWLATPVAKLPVSKDLFSLKVFFIKRADDPRLKTLIANQKKLVSQNLAHLKKREAELFDTAEKINHNYGHYLILQRAISRQENQLAWLDQLTVC</sequence>
<dbReference type="OrthoDB" id="9783723at2"/>
<dbReference type="SUPFAM" id="SSF46785">
    <property type="entry name" value="Winged helix' DNA-binding domain"/>
    <property type="match status" value="1"/>
</dbReference>
<evidence type="ECO:0000313" key="4">
    <source>
        <dbReference type="Proteomes" id="UP000051008"/>
    </source>
</evidence>